<organism evidence="1 2">
    <name type="scientific">Hypoxylon rubiginosum</name>
    <dbReference type="NCBI Taxonomy" id="110542"/>
    <lineage>
        <taxon>Eukaryota</taxon>
        <taxon>Fungi</taxon>
        <taxon>Dikarya</taxon>
        <taxon>Ascomycota</taxon>
        <taxon>Pezizomycotina</taxon>
        <taxon>Sordariomycetes</taxon>
        <taxon>Xylariomycetidae</taxon>
        <taxon>Xylariales</taxon>
        <taxon>Hypoxylaceae</taxon>
        <taxon>Hypoxylon</taxon>
    </lineage>
</organism>
<reference evidence="1 2" key="1">
    <citation type="journal article" date="2022" name="New Phytol.">
        <title>Ecological generalism drives hyperdiversity of secondary metabolite gene clusters in xylarialean endophytes.</title>
        <authorList>
            <person name="Franco M.E.E."/>
            <person name="Wisecaver J.H."/>
            <person name="Arnold A.E."/>
            <person name="Ju Y.M."/>
            <person name="Slot J.C."/>
            <person name="Ahrendt S."/>
            <person name="Moore L.P."/>
            <person name="Eastman K.E."/>
            <person name="Scott K."/>
            <person name="Konkel Z."/>
            <person name="Mondo S.J."/>
            <person name="Kuo A."/>
            <person name="Hayes R.D."/>
            <person name="Haridas S."/>
            <person name="Andreopoulos B."/>
            <person name="Riley R."/>
            <person name="LaButti K."/>
            <person name="Pangilinan J."/>
            <person name="Lipzen A."/>
            <person name="Amirebrahimi M."/>
            <person name="Yan J."/>
            <person name="Adam C."/>
            <person name="Keymanesh K."/>
            <person name="Ng V."/>
            <person name="Louie K."/>
            <person name="Northen T."/>
            <person name="Drula E."/>
            <person name="Henrissat B."/>
            <person name="Hsieh H.M."/>
            <person name="Youens-Clark K."/>
            <person name="Lutzoni F."/>
            <person name="Miadlikowska J."/>
            <person name="Eastwood D.C."/>
            <person name="Hamelin R.C."/>
            <person name="Grigoriev I.V."/>
            <person name="U'Ren J.M."/>
        </authorList>
    </citation>
    <scope>NUCLEOTIDE SEQUENCE [LARGE SCALE GENOMIC DNA]</scope>
    <source>
        <strain evidence="1 2">ER1909</strain>
    </source>
</reference>
<sequence length="123" mass="13878">MEPKERQTLDDPNKHKSPPPTESPPINSQETREDTNVLTIHRPWADRILRLDDIVQQEGWWKTEDRQGDILELWSIQSMASEPYHNMKSVIGQTQDDQINIASSQSSQAEVAPSQTGATAGSE</sequence>
<protein>
    <submittedName>
        <fullName evidence="1">Uncharacterized protein</fullName>
    </submittedName>
</protein>
<comment type="caution">
    <text evidence="1">The sequence shown here is derived from an EMBL/GenBank/DDBJ whole genome shotgun (WGS) entry which is preliminary data.</text>
</comment>
<gene>
    <name evidence="1" type="ORF">F4821DRAFT_261537</name>
</gene>
<evidence type="ECO:0000313" key="1">
    <source>
        <dbReference type="EMBL" id="KAI6084821.1"/>
    </source>
</evidence>
<proteinExistence type="predicted"/>
<dbReference type="EMBL" id="MU394332">
    <property type="protein sequence ID" value="KAI6084821.1"/>
    <property type="molecule type" value="Genomic_DNA"/>
</dbReference>
<keyword evidence="2" id="KW-1185">Reference proteome</keyword>
<accession>A0ACC0CWJ6</accession>
<name>A0ACC0CWJ6_9PEZI</name>
<dbReference type="Proteomes" id="UP001497680">
    <property type="component" value="Unassembled WGS sequence"/>
</dbReference>
<evidence type="ECO:0000313" key="2">
    <source>
        <dbReference type="Proteomes" id="UP001497680"/>
    </source>
</evidence>